<evidence type="ECO:0000256" key="1">
    <source>
        <dbReference type="ARBA" id="ARBA00001946"/>
    </source>
</evidence>
<dbReference type="InterPro" id="IPR011004">
    <property type="entry name" value="Trimer_LpxA-like_sf"/>
</dbReference>
<evidence type="ECO:0000256" key="14">
    <source>
        <dbReference type="ARBA" id="ARBA00048247"/>
    </source>
</evidence>
<evidence type="ECO:0000256" key="15">
    <source>
        <dbReference type="ARBA" id="ARBA00048493"/>
    </source>
</evidence>
<dbReference type="GO" id="GO:0071555">
    <property type="term" value="P:cell wall organization"/>
    <property type="evidence" value="ECO:0007669"/>
    <property type="project" value="UniProtKB-KW"/>
</dbReference>
<reference evidence="17 18" key="1">
    <citation type="submission" date="2018-08" db="EMBL/GenBank/DDBJ databases">
        <title>Bacillus jemisoniae sp. nov., Bacillus chryseoplanitiae sp. nov., Bacillus resnikiae sp. nov., and Bacillus frankliniae sp. nov., isolated from Viking spacecraft and associated surfaces.</title>
        <authorList>
            <person name="Seuylemezian A."/>
            <person name="Vaishampayan P."/>
        </authorList>
    </citation>
    <scope>NUCLEOTIDE SEQUENCE [LARGE SCALE GENOMIC DNA]</scope>
    <source>
        <strain evidence="17 18">JJ-247</strain>
    </source>
</reference>
<accession>A0A398BGN7</accession>
<keyword evidence="5" id="KW-0963">Cytoplasm</keyword>
<comment type="similarity">
    <text evidence="3">In the C-terminal section; belongs to the transferase hexapeptide repeat family.</text>
</comment>
<comment type="function">
    <text evidence="16">Catalyzes the last two sequential reactions in the de novo biosynthetic pathway for UDP-N-acetylglucosamine (UDP-GlcNAc). The C-terminal domain catalyzes the transfer of acetyl group from acetyl coenzyme A to glucosamine-1-phosphate (GlcN-1-P) to produce N-acetylglucosamine-1-phosphate (GlcNAc-1-P), which is converted into UDP-GlcNAc by the transfer of uridine 5-monophosphate (from uridine 5-triphosphate), a reaction catalyzed by the N-terminal domain.</text>
</comment>
<evidence type="ECO:0000256" key="5">
    <source>
        <dbReference type="ARBA" id="ARBA00022490"/>
    </source>
</evidence>
<dbReference type="GO" id="GO:0003977">
    <property type="term" value="F:UDP-N-acetylglucosamine diphosphorylase activity"/>
    <property type="evidence" value="ECO:0007669"/>
    <property type="project" value="UniProtKB-EC"/>
</dbReference>
<evidence type="ECO:0000256" key="16">
    <source>
        <dbReference type="ARBA" id="ARBA00049628"/>
    </source>
</evidence>
<organism evidence="17 18">
    <name type="scientific">Mesobacillus zeae</name>
    <dbReference type="NCBI Taxonomy" id="1917180"/>
    <lineage>
        <taxon>Bacteria</taxon>
        <taxon>Bacillati</taxon>
        <taxon>Bacillota</taxon>
        <taxon>Bacilli</taxon>
        <taxon>Bacillales</taxon>
        <taxon>Bacillaceae</taxon>
        <taxon>Mesobacillus</taxon>
    </lineage>
</organism>
<evidence type="ECO:0000256" key="10">
    <source>
        <dbReference type="ARBA" id="ARBA00022960"/>
    </source>
</evidence>
<evidence type="ECO:0008006" key="19">
    <source>
        <dbReference type="Google" id="ProtNLM"/>
    </source>
</evidence>
<dbReference type="EMBL" id="QWVT01000002">
    <property type="protein sequence ID" value="RID88804.1"/>
    <property type="molecule type" value="Genomic_DNA"/>
</dbReference>
<dbReference type="GO" id="GO:0009252">
    <property type="term" value="P:peptidoglycan biosynthetic process"/>
    <property type="evidence" value="ECO:0007669"/>
    <property type="project" value="UniProtKB-KW"/>
</dbReference>
<keyword evidence="7" id="KW-0548">Nucleotidyltransferase</keyword>
<keyword evidence="12" id="KW-0012">Acyltransferase</keyword>
<dbReference type="GO" id="GO:0005737">
    <property type="term" value="C:cytoplasm"/>
    <property type="evidence" value="ECO:0007669"/>
    <property type="project" value="UniProtKB-SubCell"/>
</dbReference>
<keyword evidence="18" id="KW-1185">Reference proteome</keyword>
<keyword evidence="11" id="KW-0573">Peptidoglycan synthesis</keyword>
<evidence type="ECO:0000313" key="17">
    <source>
        <dbReference type="EMBL" id="RID88804.1"/>
    </source>
</evidence>
<keyword evidence="13" id="KW-0961">Cell wall biogenesis/degradation</keyword>
<evidence type="ECO:0000313" key="18">
    <source>
        <dbReference type="Proteomes" id="UP000265816"/>
    </source>
</evidence>
<keyword evidence="6" id="KW-0808">Transferase</keyword>
<dbReference type="Pfam" id="PF14602">
    <property type="entry name" value="Hexapep_2"/>
    <property type="match status" value="1"/>
</dbReference>
<comment type="similarity">
    <text evidence="4">In the N-terminal section; belongs to the N-acetylglucosamine-1-phosphate uridyltransferase family.</text>
</comment>
<dbReference type="PANTHER" id="PTHR43584:SF3">
    <property type="entry name" value="BIFUNCTIONAL PROTEIN GLMU"/>
    <property type="match status" value="1"/>
</dbReference>
<dbReference type="InterPro" id="IPR050065">
    <property type="entry name" value="GlmU-like"/>
</dbReference>
<evidence type="ECO:0000256" key="13">
    <source>
        <dbReference type="ARBA" id="ARBA00023316"/>
    </source>
</evidence>
<keyword evidence="8" id="KW-0479">Metal-binding</keyword>
<evidence type="ECO:0000256" key="11">
    <source>
        <dbReference type="ARBA" id="ARBA00022984"/>
    </source>
</evidence>
<dbReference type="PANTHER" id="PTHR43584">
    <property type="entry name" value="NUCLEOTIDYL TRANSFERASE"/>
    <property type="match status" value="1"/>
</dbReference>
<dbReference type="AlphaFoldDB" id="A0A398BGN7"/>
<sequence>MKDVIHYWKSNGVMIEDPATTFISGDAVLEPGVIICPMVVIKGKSIVKSGSTIDSFSNVINSIIGPDCTILSSTIIDSSLNGNNTVGPYSYLRNHTVLKNGAKLGSLCEINDSVLGEGTKCKHFSYLGHAQVGRNVNIGAGTITCNFDGRNKFKTKIGDHAFLGANSLLVAPEKIGDRAFTGAGSVITKDVCANEKVYGVPAKTRI</sequence>
<gene>
    <name evidence="17" type="ORF">D1970_00725</name>
</gene>
<evidence type="ECO:0000256" key="3">
    <source>
        <dbReference type="ARBA" id="ARBA00007707"/>
    </source>
</evidence>
<keyword evidence="9" id="KW-0460">Magnesium</keyword>
<dbReference type="GO" id="GO:0008360">
    <property type="term" value="P:regulation of cell shape"/>
    <property type="evidence" value="ECO:0007669"/>
    <property type="project" value="UniProtKB-KW"/>
</dbReference>
<evidence type="ECO:0000256" key="12">
    <source>
        <dbReference type="ARBA" id="ARBA00023315"/>
    </source>
</evidence>
<comment type="subcellular location">
    <subcellularLocation>
        <location evidence="2">Cytoplasm</location>
    </subcellularLocation>
</comment>
<dbReference type="GO" id="GO:0046872">
    <property type="term" value="F:metal ion binding"/>
    <property type="evidence" value="ECO:0007669"/>
    <property type="project" value="UniProtKB-KW"/>
</dbReference>
<evidence type="ECO:0000256" key="9">
    <source>
        <dbReference type="ARBA" id="ARBA00022842"/>
    </source>
</evidence>
<proteinExistence type="inferred from homology"/>
<dbReference type="GO" id="GO:0019134">
    <property type="term" value="F:glucosamine-1-phosphate N-acetyltransferase activity"/>
    <property type="evidence" value="ECO:0007669"/>
    <property type="project" value="UniProtKB-EC"/>
</dbReference>
<comment type="catalytic activity">
    <reaction evidence="14">
        <text>alpha-D-glucosamine 1-phosphate + acetyl-CoA = N-acetyl-alpha-D-glucosamine 1-phosphate + CoA + H(+)</text>
        <dbReference type="Rhea" id="RHEA:13725"/>
        <dbReference type="ChEBI" id="CHEBI:15378"/>
        <dbReference type="ChEBI" id="CHEBI:57287"/>
        <dbReference type="ChEBI" id="CHEBI:57288"/>
        <dbReference type="ChEBI" id="CHEBI:57776"/>
        <dbReference type="ChEBI" id="CHEBI:58516"/>
        <dbReference type="EC" id="2.3.1.157"/>
    </reaction>
</comment>
<evidence type="ECO:0000256" key="7">
    <source>
        <dbReference type="ARBA" id="ARBA00022695"/>
    </source>
</evidence>
<dbReference type="Gene3D" id="2.160.10.10">
    <property type="entry name" value="Hexapeptide repeat proteins"/>
    <property type="match status" value="1"/>
</dbReference>
<comment type="caution">
    <text evidence="17">The sequence shown here is derived from an EMBL/GenBank/DDBJ whole genome shotgun (WGS) entry which is preliminary data.</text>
</comment>
<dbReference type="RefSeq" id="WP_119110967.1">
    <property type="nucleotide sequence ID" value="NZ_CBCSEO010000004.1"/>
</dbReference>
<keyword evidence="10" id="KW-0133">Cell shape</keyword>
<dbReference type="InterPro" id="IPR001451">
    <property type="entry name" value="Hexapep"/>
</dbReference>
<dbReference type="Proteomes" id="UP000265816">
    <property type="component" value="Unassembled WGS sequence"/>
</dbReference>
<name>A0A398BGN7_9BACI</name>
<evidence type="ECO:0000256" key="8">
    <source>
        <dbReference type="ARBA" id="ARBA00022723"/>
    </source>
</evidence>
<comment type="cofactor">
    <cofactor evidence="1">
        <name>Mg(2+)</name>
        <dbReference type="ChEBI" id="CHEBI:18420"/>
    </cofactor>
</comment>
<comment type="catalytic activity">
    <reaction evidence="15">
        <text>N-acetyl-alpha-D-glucosamine 1-phosphate + UTP + H(+) = UDP-N-acetyl-alpha-D-glucosamine + diphosphate</text>
        <dbReference type="Rhea" id="RHEA:13509"/>
        <dbReference type="ChEBI" id="CHEBI:15378"/>
        <dbReference type="ChEBI" id="CHEBI:33019"/>
        <dbReference type="ChEBI" id="CHEBI:46398"/>
        <dbReference type="ChEBI" id="CHEBI:57705"/>
        <dbReference type="ChEBI" id="CHEBI:57776"/>
        <dbReference type="EC" id="2.7.7.23"/>
    </reaction>
</comment>
<protein>
    <recommendedName>
        <fullName evidence="19">UDP-N-acetylglucosamine pyrophosphorylase</fullName>
    </recommendedName>
</protein>
<dbReference type="SUPFAM" id="SSF51161">
    <property type="entry name" value="Trimeric LpxA-like enzymes"/>
    <property type="match status" value="1"/>
</dbReference>
<evidence type="ECO:0000256" key="6">
    <source>
        <dbReference type="ARBA" id="ARBA00022679"/>
    </source>
</evidence>
<dbReference type="OrthoDB" id="9775031at2"/>
<evidence type="ECO:0000256" key="2">
    <source>
        <dbReference type="ARBA" id="ARBA00004496"/>
    </source>
</evidence>
<evidence type="ECO:0000256" key="4">
    <source>
        <dbReference type="ARBA" id="ARBA00007947"/>
    </source>
</evidence>